<dbReference type="Pfam" id="PF12686">
    <property type="entry name" value="DUF3800"/>
    <property type="match status" value="1"/>
</dbReference>
<gene>
    <name evidence="1" type="ORF">POF50_019705</name>
</gene>
<dbReference type="InterPro" id="IPR024524">
    <property type="entry name" value="DUF3800"/>
</dbReference>
<dbReference type="EMBL" id="JABXJJ020000023">
    <property type="protein sequence ID" value="MDI5971528.1"/>
    <property type="molecule type" value="Genomic_DNA"/>
</dbReference>
<protein>
    <submittedName>
        <fullName evidence="1">DUF3800 domain-containing protein</fullName>
    </submittedName>
</protein>
<dbReference type="AlphaFoldDB" id="A0AA90H5V0"/>
<dbReference type="RefSeq" id="WP_271312956.1">
    <property type="nucleotide sequence ID" value="NZ_JABXJJ020000023.1"/>
</dbReference>
<evidence type="ECO:0000313" key="1">
    <source>
        <dbReference type="EMBL" id="MDI5971528.1"/>
    </source>
</evidence>
<reference evidence="1" key="1">
    <citation type="submission" date="2023-05" db="EMBL/GenBank/DDBJ databases">
        <title>Streptantibioticus silvisoli sp. nov., acidotolerant actinomycetes 1 from pine litter.</title>
        <authorList>
            <person name="Swiecimska M."/>
            <person name="Golinska P."/>
            <person name="Sangal V."/>
            <person name="Wachnowicz B."/>
            <person name="Goodfellow M."/>
        </authorList>
    </citation>
    <scope>NUCLEOTIDE SEQUENCE</scope>
    <source>
        <strain evidence="1">SL13</strain>
    </source>
</reference>
<sequence length="268" mass="29866">MCEALGRRYLIVAAVAINPGQAPTAGRLHAYIDEAGVRAHSRTSSDHFVMTAVVVADEDIPASQKFLAQLRSDLGRGPGDQLHFVALKQHEQRVHAAKTLGCQEWAIISNVVARKRHLNNQLPQGQFYLYTFRYLLERLSWFARDAGGVLSYTLAHISRPSMTLSELRQYEAALRHMPTSIEWAALDPKGGKIDQPKRIEMLQCADLAASAAFHAFEPDRFGNTEPRYLQEMAARLYRRRGGAITSYGLKLHPAQASTKAAYPWVAAL</sequence>
<proteinExistence type="predicted"/>
<organism evidence="1">
    <name type="scientific">Streptantibioticus silvisoli</name>
    <dbReference type="NCBI Taxonomy" id="2705255"/>
    <lineage>
        <taxon>Bacteria</taxon>
        <taxon>Bacillati</taxon>
        <taxon>Actinomycetota</taxon>
        <taxon>Actinomycetes</taxon>
        <taxon>Kitasatosporales</taxon>
        <taxon>Streptomycetaceae</taxon>
        <taxon>Streptantibioticus</taxon>
    </lineage>
</organism>
<name>A0AA90H5V0_9ACTN</name>
<comment type="caution">
    <text evidence="1">The sequence shown here is derived from an EMBL/GenBank/DDBJ whole genome shotgun (WGS) entry which is preliminary data.</text>
</comment>
<accession>A0AA90H5V0</accession>